<evidence type="ECO:0000256" key="11">
    <source>
        <dbReference type="ARBA" id="ARBA00025912"/>
    </source>
</evidence>
<dbReference type="Proteomes" id="UP000237682">
    <property type="component" value="Unassembled WGS sequence"/>
</dbReference>
<comment type="cofactor">
    <cofactor evidence="12">
        <name>heme</name>
        <dbReference type="ChEBI" id="CHEBI:30413"/>
    </cofactor>
    <text evidence="12">The heme is bound between the two transmembrane subunits.</text>
</comment>
<evidence type="ECO:0000256" key="3">
    <source>
        <dbReference type="ARBA" id="ARBA00007244"/>
    </source>
</evidence>
<dbReference type="EMBL" id="PUEJ01000002">
    <property type="protein sequence ID" value="PRH88717.1"/>
    <property type="molecule type" value="Genomic_DNA"/>
</dbReference>
<evidence type="ECO:0000313" key="14">
    <source>
        <dbReference type="EMBL" id="PRH88717.1"/>
    </source>
</evidence>
<dbReference type="GO" id="GO:0006099">
    <property type="term" value="P:tricarboxylic acid cycle"/>
    <property type="evidence" value="ECO:0007669"/>
    <property type="project" value="InterPro"/>
</dbReference>
<dbReference type="OrthoDB" id="9799441at2"/>
<comment type="similarity">
    <text evidence="3">Belongs to the cytochrome b560 family.</text>
</comment>
<evidence type="ECO:0000256" key="1">
    <source>
        <dbReference type="ARBA" id="ARBA00004050"/>
    </source>
</evidence>
<dbReference type="RefSeq" id="WP_105861064.1">
    <property type="nucleotide sequence ID" value="NZ_PUEJ01000002.1"/>
</dbReference>
<protein>
    <recommendedName>
        <fullName evidence="4">Succinate dehydrogenase cytochrome b556 subunit</fullName>
    </recommendedName>
</protein>
<dbReference type="Gene3D" id="1.20.1300.10">
    <property type="entry name" value="Fumarate reductase/succinate dehydrogenase, transmembrane subunit"/>
    <property type="match status" value="1"/>
</dbReference>
<evidence type="ECO:0000256" key="10">
    <source>
        <dbReference type="ARBA" id="ARBA00023136"/>
    </source>
</evidence>
<feature type="binding site" description="axial binding residue" evidence="12">
    <location>
        <position position="92"/>
    </location>
    <ligand>
        <name>heme</name>
        <dbReference type="ChEBI" id="CHEBI:30413"/>
        <note>ligand shared with second transmembrane subunit</note>
    </ligand>
    <ligandPart>
        <name>Fe</name>
        <dbReference type="ChEBI" id="CHEBI:18248"/>
    </ligandPart>
</feature>
<dbReference type="PIRSF" id="PIRSF000178">
    <property type="entry name" value="SDH_cyt_b560"/>
    <property type="match status" value="1"/>
</dbReference>
<sequence>MADPNASAGKSGLADSRPLSPHLQIYRWPITMTMSILHRVTGGALYVGTLLLAWWLLAAATSPSAFAWVQWFLGSPLGLLILFGYTWALMHHMLGGIRHFIWDFGHGLGPGERNTYAWANIIGSVVTTVLIWIVGLLAFSGAN</sequence>
<evidence type="ECO:0000313" key="15">
    <source>
        <dbReference type="Proteomes" id="UP000237682"/>
    </source>
</evidence>
<dbReference type="Pfam" id="PF01127">
    <property type="entry name" value="Sdh_cyt"/>
    <property type="match status" value="1"/>
</dbReference>
<dbReference type="CDD" id="cd03499">
    <property type="entry name" value="SQR_TypeC_SdhC"/>
    <property type="match status" value="1"/>
</dbReference>
<dbReference type="InterPro" id="IPR014314">
    <property type="entry name" value="Succ_DH_cytb556"/>
</dbReference>
<dbReference type="AlphaFoldDB" id="A0A2S9QH82"/>
<name>A0A2S9QH82_9HYPH</name>
<gene>
    <name evidence="14" type="primary">sdhC</name>
    <name evidence="14" type="ORF">C5L14_05690</name>
</gene>
<comment type="subunit">
    <text evidence="11">Part of an enzyme complex containing four subunits: a flavoprotein, an iron-sulfur protein, plus two membrane-anchoring proteins, SdhC and SdhD. The complex can form homotrimers.</text>
</comment>
<dbReference type="PROSITE" id="PS01000">
    <property type="entry name" value="SDH_CYT_1"/>
    <property type="match status" value="1"/>
</dbReference>
<feature type="transmembrane region" description="Helical" evidence="13">
    <location>
        <begin position="68"/>
        <end position="90"/>
    </location>
</feature>
<dbReference type="InterPro" id="IPR034804">
    <property type="entry name" value="SQR/QFR_C/D"/>
</dbReference>
<dbReference type="InterPro" id="IPR018495">
    <property type="entry name" value="Succ_DH_cyt_bsu_CS"/>
</dbReference>
<evidence type="ECO:0000256" key="6">
    <source>
        <dbReference type="ARBA" id="ARBA00022692"/>
    </source>
</evidence>
<dbReference type="NCBIfam" id="TIGR02970">
    <property type="entry name" value="succ_dehyd_cytB"/>
    <property type="match status" value="1"/>
</dbReference>
<keyword evidence="15" id="KW-1185">Reference proteome</keyword>
<keyword evidence="9 12" id="KW-0408">Iron</keyword>
<dbReference type="PANTHER" id="PTHR10978">
    <property type="entry name" value="SUCCINATE DEHYDROGENASE CYTOCHROME B560 SUBUNIT"/>
    <property type="match status" value="1"/>
</dbReference>
<feature type="transmembrane region" description="Helical" evidence="13">
    <location>
        <begin position="36"/>
        <end position="56"/>
    </location>
</feature>
<evidence type="ECO:0000256" key="13">
    <source>
        <dbReference type="SAM" id="Phobius"/>
    </source>
</evidence>
<evidence type="ECO:0000256" key="7">
    <source>
        <dbReference type="ARBA" id="ARBA00022723"/>
    </source>
</evidence>
<comment type="caution">
    <text evidence="14">The sequence shown here is derived from an EMBL/GenBank/DDBJ whole genome shotgun (WGS) entry which is preliminary data.</text>
</comment>
<dbReference type="SUPFAM" id="SSF81343">
    <property type="entry name" value="Fumarate reductase respiratory complex transmembrane subunits"/>
    <property type="match status" value="1"/>
</dbReference>
<reference evidence="14 15" key="1">
    <citation type="submission" date="2018-02" db="EMBL/GenBank/DDBJ databases">
        <title>Whole genome sequencing of endophytic bacterium.</title>
        <authorList>
            <person name="Eedara R."/>
            <person name="Podile A.R."/>
        </authorList>
    </citation>
    <scope>NUCLEOTIDE SEQUENCE [LARGE SCALE GENOMIC DNA]</scope>
    <source>
        <strain evidence="14 15">RP1T</strain>
    </source>
</reference>
<evidence type="ECO:0000256" key="2">
    <source>
        <dbReference type="ARBA" id="ARBA00004141"/>
    </source>
</evidence>
<dbReference type="GO" id="GO:0046872">
    <property type="term" value="F:metal ion binding"/>
    <property type="evidence" value="ECO:0007669"/>
    <property type="project" value="UniProtKB-KW"/>
</dbReference>
<dbReference type="PANTHER" id="PTHR10978:SF5">
    <property type="entry name" value="SUCCINATE DEHYDROGENASE CYTOCHROME B560 SUBUNIT, MITOCHONDRIAL"/>
    <property type="match status" value="1"/>
</dbReference>
<evidence type="ECO:0000256" key="12">
    <source>
        <dbReference type="PIRSR" id="PIRSR000178-1"/>
    </source>
</evidence>
<proteinExistence type="inferred from homology"/>
<comment type="subcellular location">
    <subcellularLocation>
        <location evidence="2">Membrane</location>
        <topology evidence="2">Multi-pass membrane protein</topology>
    </subcellularLocation>
</comment>
<organism evidence="14 15">
    <name type="scientific">Labrys okinawensis</name>
    <dbReference type="NCBI Taxonomy" id="346911"/>
    <lineage>
        <taxon>Bacteria</taxon>
        <taxon>Pseudomonadati</taxon>
        <taxon>Pseudomonadota</taxon>
        <taxon>Alphaproteobacteria</taxon>
        <taxon>Hyphomicrobiales</taxon>
        <taxon>Xanthobacteraceae</taxon>
        <taxon>Labrys</taxon>
    </lineage>
</organism>
<dbReference type="PROSITE" id="PS01001">
    <property type="entry name" value="SDH_CYT_2"/>
    <property type="match status" value="1"/>
</dbReference>
<keyword evidence="6 13" id="KW-0812">Transmembrane</keyword>
<evidence type="ECO:0000256" key="4">
    <source>
        <dbReference type="ARBA" id="ARBA00020076"/>
    </source>
</evidence>
<comment type="function">
    <text evidence="1">Membrane-anchoring subunit of succinate dehydrogenase (SDH).</text>
</comment>
<evidence type="ECO:0000256" key="5">
    <source>
        <dbReference type="ARBA" id="ARBA00022617"/>
    </source>
</evidence>
<keyword evidence="8 13" id="KW-1133">Transmembrane helix</keyword>
<keyword evidence="10 13" id="KW-0472">Membrane</keyword>
<feature type="transmembrane region" description="Helical" evidence="13">
    <location>
        <begin position="116"/>
        <end position="139"/>
    </location>
</feature>
<keyword evidence="5 12" id="KW-0349">Heme</keyword>
<accession>A0A2S9QH82</accession>
<dbReference type="GO" id="GO:0009055">
    <property type="term" value="F:electron transfer activity"/>
    <property type="evidence" value="ECO:0007669"/>
    <property type="project" value="InterPro"/>
</dbReference>
<evidence type="ECO:0000256" key="9">
    <source>
        <dbReference type="ARBA" id="ARBA00023004"/>
    </source>
</evidence>
<dbReference type="GO" id="GO:0016020">
    <property type="term" value="C:membrane"/>
    <property type="evidence" value="ECO:0007669"/>
    <property type="project" value="UniProtKB-SubCell"/>
</dbReference>
<dbReference type="InterPro" id="IPR000701">
    <property type="entry name" value="SuccDH_FuR_B_TM-su"/>
</dbReference>
<keyword evidence="7 12" id="KW-0479">Metal-binding</keyword>
<evidence type="ECO:0000256" key="8">
    <source>
        <dbReference type="ARBA" id="ARBA00022989"/>
    </source>
</evidence>